<dbReference type="InterPro" id="IPR038670">
    <property type="entry name" value="HslJ-like_sf"/>
</dbReference>
<dbReference type="Proteomes" id="UP000004088">
    <property type="component" value="Unassembled WGS sequence"/>
</dbReference>
<proteinExistence type="predicted"/>
<feature type="domain" description="DUF306" evidence="2">
    <location>
        <begin position="42"/>
        <end position="143"/>
    </location>
</feature>
<organism evidence="3 4">
    <name type="scientific">Kingella denitrificans ATCC 33394</name>
    <dbReference type="NCBI Taxonomy" id="888741"/>
    <lineage>
        <taxon>Bacteria</taxon>
        <taxon>Pseudomonadati</taxon>
        <taxon>Pseudomonadota</taxon>
        <taxon>Betaproteobacteria</taxon>
        <taxon>Neisseriales</taxon>
        <taxon>Neisseriaceae</taxon>
        <taxon>Kingella</taxon>
    </lineage>
</organism>
<keyword evidence="1" id="KW-0732">Signal</keyword>
<evidence type="ECO:0000256" key="1">
    <source>
        <dbReference type="SAM" id="SignalP"/>
    </source>
</evidence>
<evidence type="ECO:0000313" key="3">
    <source>
        <dbReference type="EMBL" id="EGC16645.1"/>
    </source>
</evidence>
<keyword evidence="4" id="KW-1185">Reference proteome</keyword>
<dbReference type="EMBL" id="AEWV01000040">
    <property type="protein sequence ID" value="EGC16645.1"/>
    <property type="molecule type" value="Genomic_DNA"/>
</dbReference>
<dbReference type="InterPro" id="IPR053147">
    <property type="entry name" value="Hsp_HslJ-like"/>
</dbReference>
<feature type="signal peptide" evidence="1">
    <location>
        <begin position="1"/>
        <end position="20"/>
    </location>
</feature>
<evidence type="ECO:0000313" key="4">
    <source>
        <dbReference type="Proteomes" id="UP000004088"/>
    </source>
</evidence>
<dbReference type="STRING" id="888741.HMPREF9098_2015"/>
<reference evidence="3 4" key="1">
    <citation type="submission" date="2011-01" db="EMBL/GenBank/DDBJ databases">
        <authorList>
            <person name="Muzny D."/>
            <person name="Qin X."/>
            <person name="Deng J."/>
            <person name="Jiang H."/>
            <person name="Liu Y."/>
            <person name="Qu J."/>
            <person name="Song X.-Z."/>
            <person name="Zhang L."/>
            <person name="Thornton R."/>
            <person name="Coyle M."/>
            <person name="Francisco L."/>
            <person name="Jackson L."/>
            <person name="Javaid M."/>
            <person name="Korchina V."/>
            <person name="Kovar C."/>
            <person name="Mata R."/>
            <person name="Mathew T."/>
            <person name="Ngo R."/>
            <person name="Nguyen L."/>
            <person name="Nguyen N."/>
            <person name="Okwuonu G."/>
            <person name="Ongeri F."/>
            <person name="Pham C."/>
            <person name="Simmons D."/>
            <person name="Wilczek-Boney K."/>
            <person name="Hale W."/>
            <person name="Jakkamsetti A."/>
            <person name="Pham P."/>
            <person name="Ruth R."/>
            <person name="San Lucas F."/>
            <person name="Warren J."/>
            <person name="Zhang J."/>
            <person name="Zhao Z."/>
            <person name="Zhou C."/>
            <person name="Zhu D."/>
            <person name="Lee S."/>
            <person name="Bess C."/>
            <person name="Blankenburg K."/>
            <person name="Forbes L."/>
            <person name="Fu Q."/>
            <person name="Gubbala S."/>
            <person name="Hirani K."/>
            <person name="Jayaseelan J.C."/>
            <person name="Lara F."/>
            <person name="Munidasa M."/>
            <person name="Palculict T."/>
            <person name="Patil S."/>
            <person name="Pu L.-L."/>
            <person name="Saada N."/>
            <person name="Tang L."/>
            <person name="Weissenberger G."/>
            <person name="Zhu Y."/>
            <person name="Hemphill L."/>
            <person name="Shang Y."/>
            <person name="Youmans B."/>
            <person name="Ayvaz T."/>
            <person name="Ross M."/>
            <person name="Santibanez J."/>
            <person name="Aqrawi P."/>
            <person name="Gross S."/>
            <person name="Joshi V."/>
            <person name="Fowler G."/>
            <person name="Nazareth L."/>
            <person name="Reid J."/>
            <person name="Worley K."/>
            <person name="Petrosino J."/>
            <person name="Highlander S."/>
            <person name="Gibbs R."/>
        </authorList>
    </citation>
    <scope>NUCLEOTIDE SEQUENCE [LARGE SCALE GENOMIC DNA]</scope>
    <source>
        <strain evidence="3 4">ATCC 33394</strain>
    </source>
</reference>
<evidence type="ECO:0000259" key="2">
    <source>
        <dbReference type="Pfam" id="PF03724"/>
    </source>
</evidence>
<dbReference type="PANTHER" id="PTHR35535">
    <property type="entry name" value="HEAT SHOCK PROTEIN HSLJ"/>
    <property type="match status" value="1"/>
</dbReference>
<dbReference type="PANTHER" id="PTHR35535:SF2">
    <property type="entry name" value="DUF306 DOMAIN-CONTAINING PROTEIN"/>
    <property type="match status" value="1"/>
</dbReference>
<name>F0F1N0_9NEIS</name>
<dbReference type="AlphaFoldDB" id="F0F1N0"/>
<dbReference type="RefSeq" id="WP_003784072.1">
    <property type="nucleotide sequence ID" value="NZ_GL870929.1"/>
</dbReference>
<accession>F0F1N0</accession>
<comment type="caution">
    <text evidence="3">The sequence shown here is derived from an EMBL/GenBank/DDBJ whole genome shotgun (WGS) entry which is preliminary data.</text>
</comment>
<gene>
    <name evidence="3" type="ORF">HMPREF9098_2015</name>
</gene>
<dbReference type="Pfam" id="PF03724">
    <property type="entry name" value="META"/>
    <property type="match status" value="1"/>
</dbReference>
<dbReference type="InterPro" id="IPR005184">
    <property type="entry name" value="DUF306_Meta_HslJ"/>
</dbReference>
<feature type="chain" id="PRO_5003251562" evidence="1">
    <location>
        <begin position="21"/>
        <end position="151"/>
    </location>
</feature>
<dbReference type="HOGENOM" id="CLU_1728924_0_0_4"/>
<protein>
    <submittedName>
        <fullName evidence="3">META domain protein</fullName>
    </submittedName>
</protein>
<dbReference type="Gene3D" id="2.40.128.270">
    <property type="match status" value="1"/>
</dbReference>
<sequence length="151" mass="16226">MNTKILSAIAALMMAAAAPAAQHGMEHAGTQSKQPAPVTHPLHGDWQVRRIQAAAPAAPLTVSIRADGRLTVRGGCNGLSVNYRISGRRLHLSHAMSTLMACPDESLMQADDQIGRALRQTAGYRISGKTLWLLDGRGRKLIETQKQPAQD</sequence>